<name>A0AAE4SB91_9EURY</name>
<organism evidence="2 3">
    <name type="scientific">Methanorbis rubei</name>
    <dbReference type="NCBI Taxonomy" id="3028300"/>
    <lineage>
        <taxon>Archaea</taxon>
        <taxon>Methanobacteriati</taxon>
        <taxon>Methanobacteriota</taxon>
        <taxon>Stenosarchaea group</taxon>
        <taxon>Methanomicrobia</taxon>
        <taxon>Methanomicrobiales</taxon>
        <taxon>Methanocorpusculaceae</taxon>
        <taxon>Methanorbis</taxon>
    </lineage>
</organism>
<dbReference type="EMBL" id="JAWDKB010000002">
    <property type="protein sequence ID" value="MDV0443256.1"/>
    <property type="molecule type" value="Genomic_DNA"/>
</dbReference>
<keyword evidence="3" id="KW-1185">Reference proteome</keyword>
<evidence type="ECO:0000256" key="1">
    <source>
        <dbReference type="SAM" id="Phobius"/>
    </source>
</evidence>
<keyword evidence="1" id="KW-1133">Transmembrane helix</keyword>
<accession>A0AAE4SB91</accession>
<feature type="transmembrane region" description="Helical" evidence="1">
    <location>
        <begin position="27"/>
        <end position="43"/>
    </location>
</feature>
<gene>
    <name evidence="2" type="ORF">McpCs1_06260</name>
</gene>
<reference evidence="2 3" key="1">
    <citation type="submission" date="2023-06" db="EMBL/GenBank/DDBJ databases">
        <title>Genome sequence of Methancorpusculaceae sp. Cs1.</title>
        <authorList>
            <person name="Protasov E."/>
            <person name="Platt K."/>
            <person name="Poehlein A."/>
            <person name="Daniel R."/>
            <person name="Brune A."/>
        </authorList>
    </citation>
    <scope>NUCLEOTIDE SEQUENCE [LARGE SCALE GENOMIC DNA]</scope>
    <source>
        <strain evidence="2 3">Cs1</strain>
    </source>
</reference>
<keyword evidence="1" id="KW-0812">Transmembrane</keyword>
<dbReference type="Proteomes" id="UP001283212">
    <property type="component" value="Unassembled WGS sequence"/>
</dbReference>
<keyword evidence="1" id="KW-0472">Membrane</keyword>
<protein>
    <submittedName>
        <fullName evidence="2">Uncharacterized protein</fullName>
    </submittedName>
</protein>
<dbReference type="AlphaFoldDB" id="A0AAE4SB91"/>
<evidence type="ECO:0000313" key="3">
    <source>
        <dbReference type="Proteomes" id="UP001283212"/>
    </source>
</evidence>
<proteinExistence type="predicted"/>
<comment type="caution">
    <text evidence="2">The sequence shown here is derived from an EMBL/GenBank/DDBJ whole genome shotgun (WGS) entry which is preliminary data.</text>
</comment>
<evidence type="ECO:0000313" key="2">
    <source>
        <dbReference type="EMBL" id="MDV0443256.1"/>
    </source>
</evidence>
<sequence length="139" mass="15188">MTIFDEKITILPKIKKSCLKINNFNKFWEIAIGDFLFALFALFREAVSRPKRLLKGGVEHDGTACGRHAIRVSQIHIPSAVNPSSAIIFTSSVSPTPAIVSMSPEIAAFAPAVNNSLPESGRSPRPPAMRIFASGIRKR</sequence>